<dbReference type="GO" id="GO:0008046">
    <property type="term" value="F:axon guidance receptor activity"/>
    <property type="evidence" value="ECO:0007669"/>
    <property type="project" value="TreeGrafter"/>
</dbReference>
<dbReference type="SMART" id="SM00408">
    <property type="entry name" value="IGc2"/>
    <property type="match status" value="3"/>
</dbReference>
<dbReference type="InterPro" id="IPR013098">
    <property type="entry name" value="Ig_I-set"/>
</dbReference>
<name>A0AAV6VFS6_9ARAC</name>
<evidence type="ECO:0000256" key="10">
    <source>
        <dbReference type="ARBA" id="ARBA00023319"/>
    </source>
</evidence>
<dbReference type="InterPro" id="IPR013783">
    <property type="entry name" value="Ig-like_fold"/>
</dbReference>
<keyword evidence="10" id="KW-0393">Immunoglobulin domain</keyword>
<keyword evidence="5" id="KW-0130">Cell adhesion</keyword>
<dbReference type="GO" id="GO:0030424">
    <property type="term" value="C:axon"/>
    <property type="evidence" value="ECO:0007669"/>
    <property type="project" value="TreeGrafter"/>
</dbReference>
<evidence type="ECO:0000256" key="9">
    <source>
        <dbReference type="ARBA" id="ARBA00023180"/>
    </source>
</evidence>
<dbReference type="Pfam" id="PF07679">
    <property type="entry name" value="I-set"/>
    <property type="match status" value="2"/>
</dbReference>
<keyword evidence="2" id="KW-0812">Transmembrane</keyword>
<evidence type="ECO:0000259" key="11">
    <source>
        <dbReference type="PROSITE" id="PS50835"/>
    </source>
</evidence>
<protein>
    <recommendedName>
        <fullName evidence="15">Neural cell adhesion molecule 2</fullName>
    </recommendedName>
</protein>
<proteinExistence type="predicted"/>
<dbReference type="CDD" id="cd00096">
    <property type="entry name" value="Ig"/>
    <property type="match status" value="2"/>
</dbReference>
<evidence type="ECO:0000313" key="14">
    <source>
        <dbReference type="Proteomes" id="UP000827092"/>
    </source>
</evidence>
<evidence type="ECO:0000256" key="8">
    <source>
        <dbReference type="ARBA" id="ARBA00023157"/>
    </source>
</evidence>
<dbReference type="EMBL" id="JAFNEN010000102">
    <property type="protein sequence ID" value="KAG8194516.1"/>
    <property type="molecule type" value="Genomic_DNA"/>
</dbReference>
<dbReference type="Proteomes" id="UP000827092">
    <property type="component" value="Unassembled WGS sequence"/>
</dbReference>
<dbReference type="Pfam" id="PF00047">
    <property type="entry name" value="ig"/>
    <property type="match status" value="1"/>
</dbReference>
<dbReference type="InterPro" id="IPR003599">
    <property type="entry name" value="Ig_sub"/>
</dbReference>
<dbReference type="InterPro" id="IPR009138">
    <property type="entry name" value="Neural_cell_adh"/>
</dbReference>
<dbReference type="GO" id="GO:0050808">
    <property type="term" value="P:synapse organization"/>
    <property type="evidence" value="ECO:0007669"/>
    <property type="project" value="TreeGrafter"/>
</dbReference>
<dbReference type="PANTHER" id="PTHR45080">
    <property type="entry name" value="CONTACTIN 5"/>
    <property type="match status" value="1"/>
</dbReference>
<sequence>MSPEYCPEHQSKNGSCSQLYLQPVKNDHAYFTGDNFFITCFTTDENIDKLTWTDFDNNPISTTEGRIHAQPAEGDQLGLRLVFTNVETEDAGTYTCSDDQYSVNFDLIVYRALSFSDTPSEQHAPEGETGIVLCNVKSDPKPVVNWYFNGNKISNNQKYKIHPENHSLKIQNLTRKDAGEYKCKAFVITSLSSQVKDFDIKLHVQYIPEVIGEHKVVSYASIGMKKSLTCTVTADPVPLFEWLHDDMIIYNNSKSFVIYNTVNTSTLHMVVDDDDRLGEYTCRASNPLGTKEVIIDLKEGDTPPPPAISVAGQDQGIVKLNIKAQEDNKVGEELKVTGFKVEYILASETWDSAVSQAFVFGESYELKNMSFNSEYILRAAAYNAAGYGNFSAEYPYKTHSLQTASVISSDAVDLKILFYEKAYLLCMAISILLVVI</sequence>
<keyword evidence="9" id="KW-0325">Glycoprotein</keyword>
<reference evidence="13 14" key="1">
    <citation type="journal article" date="2022" name="Nat. Ecol. Evol.">
        <title>A masculinizing supergene underlies an exaggerated male reproductive morph in a spider.</title>
        <authorList>
            <person name="Hendrickx F."/>
            <person name="De Corte Z."/>
            <person name="Sonet G."/>
            <person name="Van Belleghem S.M."/>
            <person name="Kostlbacher S."/>
            <person name="Vangestel C."/>
        </authorList>
    </citation>
    <scope>NUCLEOTIDE SEQUENCE [LARGE SCALE GENOMIC DNA]</scope>
    <source>
        <strain evidence="13">W744_W776</strain>
    </source>
</reference>
<dbReference type="Gene3D" id="2.60.40.10">
    <property type="entry name" value="Immunoglobulins"/>
    <property type="match status" value="4"/>
</dbReference>
<evidence type="ECO:0000256" key="5">
    <source>
        <dbReference type="ARBA" id="ARBA00022889"/>
    </source>
</evidence>
<feature type="domain" description="Ig-like" evidence="11">
    <location>
        <begin position="113"/>
        <end position="185"/>
    </location>
</feature>
<dbReference type="InterPro" id="IPR013151">
    <property type="entry name" value="Immunoglobulin_dom"/>
</dbReference>
<evidence type="ECO:0000256" key="1">
    <source>
        <dbReference type="ARBA" id="ARBA00004167"/>
    </source>
</evidence>
<comment type="caution">
    <text evidence="13">The sequence shown here is derived from an EMBL/GenBank/DDBJ whole genome shotgun (WGS) entry which is preliminary data.</text>
</comment>
<feature type="domain" description="Fibronectin type-III" evidence="12">
    <location>
        <begin position="304"/>
        <end position="401"/>
    </location>
</feature>
<dbReference type="PRINTS" id="PR01838">
    <property type="entry name" value="NCAMFAMILY"/>
</dbReference>
<evidence type="ECO:0000256" key="7">
    <source>
        <dbReference type="ARBA" id="ARBA00023136"/>
    </source>
</evidence>
<feature type="domain" description="Ig-like" evidence="11">
    <location>
        <begin position="208"/>
        <end position="294"/>
    </location>
</feature>
<dbReference type="InterPro" id="IPR007110">
    <property type="entry name" value="Ig-like_dom"/>
</dbReference>
<keyword evidence="3" id="KW-0732">Signal</keyword>
<dbReference type="GO" id="GO:0007156">
    <property type="term" value="P:homophilic cell adhesion via plasma membrane adhesion molecules"/>
    <property type="evidence" value="ECO:0007669"/>
    <property type="project" value="TreeGrafter"/>
</dbReference>
<dbReference type="SMART" id="SM00409">
    <property type="entry name" value="IG"/>
    <property type="match status" value="3"/>
</dbReference>
<keyword evidence="4" id="KW-0677">Repeat</keyword>
<evidence type="ECO:0000313" key="13">
    <source>
        <dbReference type="EMBL" id="KAG8194516.1"/>
    </source>
</evidence>
<evidence type="ECO:0000256" key="4">
    <source>
        <dbReference type="ARBA" id="ARBA00022737"/>
    </source>
</evidence>
<dbReference type="InterPro" id="IPR036116">
    <property type="entry name" value="FN3_sf"/>
</dbReference>
<dbReference type="SUPFAM" id="SSF48726">
    <property type="entry name" value="Immunoglobulin"/>
    <property type="match status" value="3"/>
</dbReference>
<dbReference type="InterPro" id="IPR036179">
    <property type="entry name" value="Ig-like_dom_sf"/>
</dbReference>
<dbReference type="GO" id="GO:0005886">
    <property type="term" value="C:plasma membrane"/>
    <property type="evidence" value="ECO:0007669"/>
    <property type="project" value="UniProtKB-ARBA"/>
</dbReference>
<dbReference type="PROSITE" id="PS50835">
    <property type="entry name" value="IG_LIKE"/>
    <property type="match status" value="3"/>
</dbReference>
<keyword evidence="7" id="KW-0472">Membrane</keyword>
<evidence type="ECO:0000256" key="2">
    <source>
        <dbReference type="ARBA" id="ARBA00022692"/>
    </source>
</evidence>
<dbReference type="InterPro" id="IPR003598">
    <property type="entry name" value="Ig_sub2"/>
</dbReference>
<dbReference type="SUPFAM" id="SSF49265">
    <property type="entry name" value="Fibronectin type III"/>
    <property type="match status" value="1"/>
</dbReference>
<dbReference type="InterPro" id="IPR050958">
    <property type="entry name" value="Cell_Adh-Cytoskel_Orgn"/>
</dbReference>
<feature type="domain" description="Ig-like" evidence="11">
    <location>
        <begin position="7"/>
        <end position="96"/>
    </location>
</feature>
<dbReference type="PROSITE" id="PS50853">
    <property type="entry name" value="FN3"/>
    <property type="match status" value="1"/>
</dbReference>
<comment type="subcellular location">
    <subcellularLocation>
        <location evidence="1">Membrane</location>
        <topology evidence="1">Single-pass membrane protein</topology>
    </subcellularLocation>
</comment>
<dbReference type="GO" id="GO:0043025">
    <property type="term" value="C:neuronal cell body"/>
    <property type="evidence" value="ECO:0007669"/>
    <property type="project" value="TreeGrafter"/>
</dbReference>
<evidence type="ECO:0000256" key="6">
    <source>
        <dbReference type="ARBA" id="ARBA00022989"/>
    </source>
</evidence>
<dbReference type="PANTHER" id="PTHR45080:SF27">
    <property type="entry name" value="NEURAL CELL ADHESION MOLECULE 1-LIKE"/>
    <property type="match status" value="1"/>
</dbReference>
<keyword evidence="8" id="KW-1015">Disulfide bond</keyword>
<evidence type="ECO:0008006" key="15">
    <source>
        <dbReference type="Google" id="ProtNLM"/>
    </source>
</evidence>
<keyword evidence="14" id="KW-1185">Reference proteome</keyword>
<evidence type="ECO:0000259" key="12">
    <source>
        <dbReference type="PROSITE" id="PS50853"/>
    </source>
</evidence>
<organism evidence="13 14">
    <name type="scientific">Oedothorax gibbosus</name>
    <dbReference type="NCBI Taxonomy" id="931172"/>
    <lineage>
        <taxon>Eukaryota</taxon>
        <taxon>Metazoa</taxon>
        <taxon>Ecdysozoa</taxon>
        <taxon>Arthropoda</taxon>
        <taxon>Chelicerata</taxon>
        <taxon>Arachnida</taxon>
        <taxon>Araneae</taxon>
        <taxon>Araneomorphae</taxon>
        <taxon>Entelegynae</taxon>
        <taxon>Araneoidea</taxon>
        <taxon>Linyphiidae</taxon>
        <taxon>Erigoninae</taxon>
        <taxon>Oedothorax</taxon>
    </lineage>
</organism>
<dbReference type="InterPro" id="IPR003961">
    <property type="entry name" value="FN3_dom"/>
</dbReference>
<dbReference type="FunFam" id="2.60.40.10:FF:000032">
    <property type="entry name" value="palladin isoform X1"/>
    <property type="match status" value="1"/>
</dbReference>
<dbReference type="AlphaFoldDB" id="A0AAV6VFS6"/>
<accession>A0AAV6VFS6</accession>
<gene>
    <name evidence="13" type="ORF">JTE90_013268</name>
</gene>
<evidence type="ECO:0000256" key="3">
    <source>
        <dbReference type="ARBA" id="ARBA00022729"/>
    </source>
</evidence>
<keyword evidence="6" id="KW-1133">Transmembrane helix</keyword>